<dbReference type="Proteomes" id="UP000264820">
    <property type="component" value="Unplaced"/>
</dbReference>
<dbReference type="InterPro" id="IPR038810">
    <property type="entry name" value="CNTLN"/>
</dbReference>
<reference evidence="2" key="1">
    <citation type="submission" date="2025-08" db="UniProtKB">
        <authorList>
            <consortium name="Ensembl"/>
        </authorList>
    </citation>
    <scope>IDENTIFICATION</scope>
</reference>
<feature type="coiled-coil region" evidence="1">
    <location>
        <begin position="77"/>
        <end position="182"/>
    </location>
</feature>
<dbReference type="PANTHER" id="PTHR18957:SF0">
    <property type="entry name" value="CENTLEIN"/>
    <property type="match status" value="1"/>
</dbReference>
<dbReference type="GO" id="GO:0010457">
    <property type="term" value="P:centriole-centriole cohesion"/>
    <property type="evidence" value="ECO:0007669"/>
    <property type="project" value="TreeGrafter"/>
</dbReference>
<keyword evidence="1" id="KW-0175">Coiled coil</keyword>
<dbReference type="PANTHER" id="PTHR18957">
    <property type="entry name" value="CENTLEIN"/>
    <property type="match status" value="1"/>
</dbReference>
<dbReference type="GO" id="GO:0005814">
    <property type="term" value="C:centriole"/>
    <property type="evidence" value="ECO:0007669"/>
    <property type="project" value="TreeGrafter"/>
</dbReference>
<sequence>MSSADALALEKQVRSLSEELSQCQADKDFVWSLWKRLQVEHPDLTQAVSLVVEREKHKGEMKDRKVLEILQAKDFKIHDLEQVLWKKQQEVNKLLQRCPSMDEEASLMKSELEDVNQQLLDKSKQLQTACGRKEEEAQQVARALEEEKGGLTSRCVALQADLEEKERQAKHQRDQREAAQEEVRSAWQEVSRMQNHNSTLAACISLKEQEMATKADQLHQLGCEFAEVQTLYARSTEHAAAQSHLIKQLEGLNVETQRVMRNQEEAHTADTTSSQKVDTHMLDILTCTSTCE</sequence>
<evidence type="ECO:0008006" key="4">
    <source>
        <dbReference type="Google" id="ProtNLM"/>
    </source>
</evidence>
<dbReference type="GO" id="GO:0005813">
    <property type="term" value="C:centrosome"/>
    <property type="evidence" value="ECO:0007669"/>
    <property type="project" value="TreeGrafter"/>
</dbReference>
<evidence type="ECO:0000313" key="2">
    <source>
        <dbReference type="Ensembl" id="ENSHCOP00000019311.1"/>
    </source>
</evidence>
<organism evidence="2 3">
    <name type="scientific">Hippocampus comes</name>
    <name type="common">Tiger tail seahorse</name>
    <dbReference type="NCBI Taxonomy" id="109280"/>
    <lineage>
        <taxon>Eukaryota</taxon>
        <taxon>Metazoa</taxon>
        <taxon>Chordata</taxon>
        <taxon>Craniata</taxon>
        <taxon>Vertebrata</taxon>
        <taxon>Euteleostomi</taxon>
        <taxon>Actinopterygii</taxon>
        <taxon>Neopterygii</taxon>
        <taxon>Teleostei</taxon>
        <taxon>Neoteleostei</taxon>
        <taxon>Acanthomorphata</taxon>
        <taxon>Syngnathiaria</taxon>
        <taxon>Syngnathiformes</taxon>
        <taxon>Syngnathoidei</taxon>
        <taxon>Syngnathidae</taxon>
        <taxon>Hippocampus</taxon>
    </lineage>
</organism>
<dbReference type="OMA" id="KGEMKDR"/>
<name>A0A3Q2YLU1_HIPCM</name>
<evidence type="ECO:0000256" key="1">
    <source>
        <dbReference type="SAM" id="Coils"/>
    </source>
</evidence>
<dbReference type="AlphaFoldDB" id="A0A3Q2YLU1"/>
<dbReference type="GeneTree" id="ENSGT00440000034932"/>
<reference evidence="2" key="2">
    <citation type="submission" date="2025-09" db="UniProtKB">
        <authorList>
            <consortium name="Ensembl"/>
        </authorList>
    </citation>
    <scope>IDENTIFICATION</scope>
</reference>
<dbReference type="Ensembl" id="ENSHCOT00000009053.1">
    <property type="protein sequence ID" value="ENSHCOP00000019311.1"/>
    <property type="gene ID" value="ENSHCOG00000004546.1"/>
</dbReference>
<dbReference type="STRING" id="109280.ENSHCOP00000019311"/>
<proteinExistence type="predicted"/>
<evidence type="ECO:0000313" key="3">
    <source>
        <dbReference type="Proteomes" id="UP000264820"/>
    </source>
</evidence>
<protein>
    <recommendedName>
        <fullName evidence="4">Centlein, centrosomal protein</fullName>
    </recommendedName>
</protein>
<accession>A0A3Q2YLU1</accession>
<keyword evidence="3" id="KW-1185">Reference proteome</keyword>